<sequence length="81" mass="9172">MSETRIELVQLANGDIALRHSDNPDQPLVTINISDQVQDLMPMDRLDIAQSMVEAGIERYRDIQIERVEQQELAVASGMLH</sequence>
<keyword evidence="2" id="KW-1185">Reference proteome</keyword>
<dbReference type="RefSeq" id="WP_113952668.1">
    <property type="nucleotide sequence ID" value="NZ_QNRT01000001.1"/>
</dbReference>
<dbReference type="OrthoDB" id="6370236at2"/>
<organism evidence="1 2">
    <name type="scientific">Arenicella xantha</name>
    <dbReference type="NCBI Taxonomy" id="644221"/>
    <lineage>
        <taxon>Bacteria</taxon>
        <taxon>Pseudomonadati</taxon>
        <taxon>Pseudomonadota</taxon>
        <taxon>Gammaproteobacteria</taxon>
        <taxon>Arenicellales</taxon>
        <taxon>Arenicellaceae</taxon>
        <taxon>Arenicella</taxon>
    </lineage>
</organism>
<evidence type="ECO:0000313" key="2">
    <source>
        <dbReference type="Proteomes" id="UP000253083"/>
    </source>
</evidence>
<reference evidence="1 2" key="1">
    <citation type="submission" date="2018-06" db="EMBL/GenBank/DDBJ databases">
        <title>Genomic Encyclopedia of Type Strains, Phase IV (KMG-IV): sequencing the most valuable type-strain genomes for metagenomic binning, comparative biology and taxonomic classification.</title>
        <authorList>
            <person name="Goeker M."/>
        </authorList>
    </citation>
    <scope>NUCLEOTIDE SEQUENCE [LARGE SCALE GENOMIC DNA]</scope>
    <source>
        <strain evidence="1 2">DSM 24032</strain>
    </source>
</reference>
<protein>
    <submittedName>
        <fullName evidence="1">Uncharacterized protein</fullName>
    </submittedName>
</protein>
<dbReference type="InParanoid" id="A0A395JRI6"/>
<gene>
    <name evidence="1" type="ORF">DFR28_101451</name>
</gene>
<dbReference type="Proteomes" id="UP000253083">
    <property type="component" value="Unassembled WGS sequence"/>
</dbReference>
<evidence type="ECO:0000313" key="1">
    <source>
        <dbReference type="EMBL" id="RBP53066.1"/>
    </source>
</evidence>
<accession>A0A395JRI6</accession>
<proteinExistence type="predicted"/>
<comment type="caution">
    <text evidence="1">The sequence shown here is derived from an EMBL/GenBank/DDBJ whole genome shotgun (WGS) entry which is preliminary data.</text>
</comment>
<dbReference type="AlphaFoldDB" id="A0A395JRI6"/>
<name>A0A395JRI6_9GAMM</name>
<dbReference type="EMBL" id="QNRT01000001">
    <property type="protein sequence ID" value="RBP53066.1"/>
    <property type="molecule type" value="Genomic_DNA"/>
</dbReference>